<comment type="caution">
    <text evidence="1">The sequence shown here is derived from an EMBL/GenBank/DDBJ whole genome shotgun (WGS) entry which is preliminary data.</text>
</comment>
<protein>
    <submittedName>
        <fullName evidence="1">Uncharacterized protein</fullName>
    </submittedName>
</protein>
<dbReference type="EMBL" id="JAGPXB010000016">
    <property type="protein sequence ID" value="MBQ0909750.1"/>
    <property type="molecule type" value="Genomic_DNA"/>
</dbReference>
<evidence type="ECO:0000313" key="2">
    <source>
        <dbReference type="Proteomes" id="UP000679008"/>
    </source>
</evidence>
<keyword evidence="2" id="KW-1185">Reference proteome</keyword>
<name>A0ABS5D6V6_9FLAO</name>
<dbReference type="RefSeq" id="WP_210791450.1">
    <property type="nucleotide sequence ID" value="NZ_JAGPXB010000016.1"/>
</dbReference>
<evidence type="ECO:0000313" key="1">
    <source>
        <dbReference type="EMBL" id="MBQ0909750.1"/>
    </source>
</evidence>
<accession>A0ABS5D6V6</accession>
<proteinExistence type="predicted"/>
<sequence>METPIYTKHTLEELVNAYSEVKGDAEFANYFIEQYNQAFKVYTGNVDEEGTPAERALNFCFKYYMPILLQQLDKGHSAKWAHEFASSSQIEEDVIISEAYDEIKKNDTLWAQNELIILCKSLGITDPMQVNYYINLIDIGVLSEKAVHRSKAYIDIFNKELAKGKSFLYSQVYANEKAAGFYSEVYCRAYAWAFEETVLKSKSESFRYIFTCNFAEIIAENYHDLEQAMNDDDFYFYVNPIIASAQATDFIETHEVENPEKFRTLYVDIFEKINTLDQSPLLQIEKDIDEEVLKLTLEKLKK</sequence>
<reference evidence="1 2" key="1">
    <citation type="submission" date="2021-04" db="EMBL/GenBank/DDBJ databases">
        <title>Description of novel Flavobacterium sp. F-328.</title>
        <authorList>
            <person name="Saticioglu I.B."/>
        </authorList>
    </citation>
    <scope>NUCLEOTIDE SEQUENCE [LARGE SCALE GENOMIC DNA]</scope>
    <source>
        <strain evidence="1 2">F-328</strain>
    </source>
</reference>
<gene>
    <name evidence="1" type="ORF">KBJ98_13635</name>
</gene>
<dbReference type="Proteomes" id="UP000679008">
    <property type="component" value="Unassembled WGS sequence"/>
</dbReference>
<organism evidence="1 2">
    <name type="scientific">Flavobacterium erciyesense</name>
    <dbReference type="NCBI Taxonomy" id="2825842"/>
    <lineage>
        <taxon>Bacteria</taxon>
        <taxon>Pseudomonadati</taxon>
        <taxon>Bacteroidota</taxon>
        <taxon>Flavobacteriia</taxon>
        <taxon>Flavobacteriales</taxon>
        <taxon>Flavobacteriaceae</taxon>
        <taxon>Flavobacterium</taxon>
    </lineage>
</organism>